<organism evidence="2 3">
    <name type="scientific">Streptomyces scabiei</name>
    <dbReference type="NCBI Taxonomy" id="1930"/>
    <lineage>
        <taxon>Bacteria</taxon>
        <taxon>Bacillati</taxon>
        <taxon>Actinomycetota</taxon>
        <taxon>Actinomycetes</taxon>
        <taxon>Kitasatosporales</taxon>
        <taxon>Streptomycetaceae</taxon>
        <taxon>Streptomyces</taxon>
    </lineage>
</organism>
<dbReference type="AlphaFoldDB" id="A0A100JYW9"/>
<evidence type="ECO:0000256" key="1">
    <source>
        <dbReference type="SAM" id="Phobius"/>
    </source>
</evidence>
<proteinExistence type="predicted"/>
<dbReference type="GeneID" id="77145571"/>
<feature type="transmembrane region" description="Helical" evidence="1">
    <location>
        <begin position="6"/>
        <end position="24"/>
    </location>
</feature>
<gene>
    <name evidence="2" type="ORF">SsS58_08679</name>
</gene>
<reference evidence="3" key="1">
    <citation type="submission" date="2015-11" db="EMBL/GenBank/DDBJ databases">
        <authorList>
            <consortium name="Cross-ministerial Strategic Innovation Promotion Program (SIP) consortium"/>
            <person name="Tomihama T."/>
            <person name="Ikenaga M."/>
            <person name="Sakai M."/>
            <person name="Okubo T."/>
            <person name="Ikeda S."/>
        </authorList>
    </citation>
    <scope>NUCLEOTIDE SEQUENCE [LARGE SCALE GENOMIC DNA]</scope>
    <source>
        <strain evidence="3">S58</strain>
    </source>
</reference>
<keyword evidence="1" id="KW-0812">Transmembrane</keyword>
<reference evidence="3" key="3">
    <citation type="submission" date="2016-02" db="EMBL/GenBank/DDBJ databases">
        <title>Draft genome of pathogenic Streptomyces sp. in Japan.</title>
        <authorList>
            <person name="Tomihama T."/>
            <person name="Ikenaga M."/>
            <person name="Sakai M."/>
            <person name="Okubo T."/>
            <person name="Ikeda S."/>
        </authorList>
    </citation>
    <scope>NUCLEOTIDE SEQUENCE [LARGE SCALE GENOMIC DNA]</scope>
    <source>
        <strain evidence="3">S58</strain>
    </source>
</reference>
<keyword evidence="1" id="KW-0472">Membrane</keyword>
<evidence type="ECO:0000313" key="3">
    <source>
        <dbReference type="Proteomes" id="UP000067448"/>
    </source>
</evidence>
<evidence type="ECO:0000313" key="2">
    <source>
        <dbReference type="EMBL" id="GAQ68220.1"/>
    </source>
</evidence>
<keyword evidence="1" id="KW-1133">Transmembrane helix</keyword>
<dbReference type="EMBL" id="BCMM01000092">
    <property type="protein sequence ID" value="GAQ68220.1"/>
    <property type="molecule type" value="Genomic_DNA"/>
</dbReference>
<name>A0A100JYW9_STRSC</name>
<sequence>MDNATPFILLGLLIFAVGLLKAGLRLARDRAEPDEDGGEHE</sequence>
<accession>A0A100JYW9</accession>
<reference evidence="2 3" key="2">
    <citation type="journal article" date="2016" name="Genome Announc.">
        <title>Draft Genome Sequences of Streptomyces scabiei S58, Streptomyces turgidiscabies T45, and Streptomyces acidiscabies a10, the Pathogens of Potato Common Scab, Isolated in Japan.</title>
        <authorList>
            <person name="Tomihama T."/>
            <person name="Nishi Y."/>
            <person name="Sakai M."/>
            <person name="Ikenaga M."/>
            <person name="Okubo T."/>
            <person name="Ikeda S."/>
        </authorList>
    </citation>
    <scope>NUCLEOTIDE SEQUENCE [LARGE SCALE GENOMIC DNA]</scope>
    <source>
        <strain evidence="2 3">S58</strain>
    </source>
</reference>
<dbReference type="Proteomes" id="UP000067448">
    <property type="component" value="Unassembled WGS sequence"/>
</dbReference>
<dbReference type="RefSeq" id="WP_013005803.1">
    <property type="nucleotide sequence ID" value="NZ_BCMM01000092.1"/>
</dbReference>
<protein>
    <submittedName>
        <fullName evidence="2">Uncharacterized protein</fullName>
    </submittedName>
</protein>
<comment type="caution">
    <text evidence="2">The sequence shown here is derived from an EMBL/GenBank/DDBJ whole genome shotgun (WGS) entry which is preliminary data.</text>
</comment>